<reference evidence="3" key="1">
    <citation type="journal article" date="2021" name="bioRxiv">
        <title>Whole Genome Assembly and Annotation of Northern Wild Rice, Zizania palustris L., Supports a Whole Genome Duplication in the Zizania Genus.</title>
        <authorList>
            <person name="Haas M."/>
            <person name="Kono T."/>
            <person name="Macchietto M."/>
            <person name="Millas R."/>
            <person name="McGilp L."/>
            <person name="Shao M."/>
            <person name="Duquette J."/>
            <person name="Hirsch C.N."/>
            <person name="Kimball J."/>
        </authorList>
    </citation>
    <scope>NUCLEOTIDE SEQUENCE</scope>
    <source>
        <tissue evidence="3">Fresh leaf tissue</tissue>
    </source>
</reference>
<evidence type="ECO:0000313" key="3">
    <source>
        <dbReference type="EMBL" id="KAG8090367.1"/>
    </source>
</evidence>
<organism evidence="3 4">
    <name type="scientific">Zizania palustris</name>
    <name type="common">Northern wild rice</name>
    <dbReference type="NCBI Taxonomy" id="103762"/>
    <lineage>
        <taxon>Eukaryota</taxon>
        <taxon>Viridiplantae</taxon>
        <taxon>Streptophyta</taxon>
        <taxon>Embryophyta</taxon>
        <taxon>Tracheophyta</taxon>
        <taxon>Spermatophyta</taxon>
        <taxon>Magnoliopsida</taxon>
        <taxon>Liliopsida</taxon>
        <taxon>Poales</taxon>
        <taxon>Poaceae</taxon>
        <taxon>BOP clade</taxon>
        <taxon>Oryzoideae</taxon>
        <taxon>Oryzeae</taxon>
        <taxon>Zizaniinae</taxon>
        <taxon>Zizania</taxon>
    </lineage>
</organism>
<name>A0A8J5WK64_ZIZPA</name>
<feature type="region of interest" description="Disordered" evidence="1">
    <location>
        <begin position="46"/>
        <end position="66"/>
    </location>
</feature>
<evidence type="ECO:0000313" key="4">
    <source>
        <dbReference type="Proteomes" id="UP000729402"/>
    </source>
</evidence>
<dbReference type="AlphaFoldDB" id="A0A8J5WK64"/>
<feature type="domain" description="HRDC" evidence="2">
    <location>
        <begin position="61"/>
        <end position="140"/>
    </location>
</feature>
<dbReference type="Pfam" id="PF00570">
    <property type="entry name" value="HRDC"/>
    <property type="match status" value="1"/>
</dbReference>
<evidence type="ECO:0000256" key="1">
    <source>
        <dbReference type="SAM" id="MobiDB-lite"/>
    </source>
</evidence>
<comment type="caution">
    <text evidence="3">The sequence shown here is derived from an EMBL/GenBank/DDBJ whole genome shotgun (WGS) entry which is preliminary data.</text>
</comment>
<evidence type="ECO:0000259" key="2">
    <source>
        <dbReference type="PROSITE" id="PS50967"/>
    </source>
</evidence>
<dbReference type="EMBL" id="JAAALK010000081">
    <property type="protein sequence ID" value="KAG8090367.1"/>
    <property type="molecule type" value="Genomic_DNA"/>
</dbReference>
<keyword evidence="4" id="KW-1185">Reference proteome</keyword>
<reference evidence="3" key="2">
    <citation type="submission" date="2021-02" db="EMBL/GenBank/DDBJ databases">
        <authorList>
            <person name="Kimball J.A."/>
            <person name="Haas M.W."/>
            <person name="Macchietto M."/>
            <person name="Kono T."/>
            <person name="Duquette J."/>
            <person name="Shao M."/>
        </authorList>
    </citation>
    <scope>NUCLEOTIDE SEQUENCE</scope>
    <source>
        <tissue evidence="3">Fresh leaf tissue</tissue>
    </source>
</reference>
<sequence>MVTLNCSGSLKEEFQHTAYATNAYVALGTLWKPALQGNRQVKLSIPIRSQDRGSRSKHTKRNQMSNLEAKLDELRRELSSSNGGIFPHAVLSTQQISLLNCQKPTTVAELEKLIGKVKTEKYGSVIIELVRLHINSVTPGGKACADNGAKRQKKDKDVVCVESSEEEV</sequence>
<gene>
    <name evidence="3" type="ORF">GUJ93_ZPchr0011g27275</name>
</gene>
<dbReference type="PROSITE" id="PS50967">
    <property type="entry name" value="HRDC"/>
    <property type="match status" value="1"/>
</dbReference>
<dbReference type="InterPro" id="IPR002121">
    <property type="entry name" value="HRDC_dom"/>
</dbReference>
<dbReference type="Proteomes" id="UP000729402">
    <property type="component" value="Unassembled WGS sequence"/>
</dbReference>
<protein>
    <recommendedName>
        <fullName evidence="2">HRDC domain-containing protein</fullName>
    </recommendedName>
</protein>
<dbReference type="FunFam" id="1.10.150.80:FF:000016">
    <property type="entry name" value="ATP-dependent DNA helicase"/>
    <property type="match status" value="1"/>
</dbReference>
<accession>A0A8J5WK64</accession>
<proteinExistence type="predicted"/>
<dbReference type="GO" id="GO:0003676">
    <property type="term" value="F:nucleic acid binding"/>
    <property type="evidence" value="ECO:0007669"/>
    <property type="project" value="InterPro"/>
</dbReference>
<dbReference type="OrthoDB" id="10261556at2759"/>